<proteinExistence type="predicted"/>
<evidence type="ECO:0008006" key="2">
    <source>
        <dbReference type="Google" id="ProtNLM"/>
    </source>
</evidence>
<gene>
    <name evidence="1" type="ORF">LCPAC403_01780</name>
</gene>
<evidence type="ECO:0000313" key="1">
    <source>
        <dbReference type="EMBL" id="QBK93044.1"/>
    </source>
</evidence>
<accession>A0A481ZAU7</accession>
<dbReference type="InterPro" id="IPR043920">
    <property type="entry name" value="DUF5757"/>
</dbReference>
<dbReference type="EMBL" id="MK500589">
    <property type="protein sequence ID" value="QBK93044.1"/>
    <property type="molecule type" value="Genomic_DNA"/>
</dbReference>
<reference evidence="1" key="1">
    <citation type="journal article" date="2019" name="MBio">
        <title>Virus Genomes from Deep Sea Sediments Expand the Ocean Megavirome and Support Independent Origins of Viral Gigantism.</title>
        <authorList>
            <person name="Backstrom D."/>
            <person name="Yutin N."/>
            <person name="Jorgensen S.L."/>
            <person name="Dharamshi J."/>
            <person name="Homa F."/>
            <person name="Zaremba-Niedwiedzka K."/>
            <person name="Spang A."/>
            <person name="Wolf Y.I."/>
            <person name="Koonin E.V."/>
            <person name="Ettema T.J."/>
        </authorList>
    </citation>
    <scope>NUCLEOTIDE SEQUENCE</scope>
</reference>
<sequence length="1298" mass="151111">MDTFESLKQKGFEGDLYSFFKRGVDIGPKRAGWELFLEIKSLSPSEYISAFYSLLGDKRVKEIEEHEEKLRNFYDNVLKTICKNSLDDKTSLKYKLIFLTDSLNIRFLVKQTASYDRNKQRLKELIIDEGYSLADLSSKMTEKPDITSLFAKTLEGEGWSVETRLDEINDWRVEHKEKEVVCPSVLYSEWRNIRDVMWRLVFNEELLLVEIYEQLRISWPLKIDVAMLYYMVSERTNAIIIEIQKFLNDMSFGVDEKYKNWLDQEKIIREKNMEMLNNLLWHQYVLLENCKPLSSTFFIIKSFISTYSLENYDRDGTKIFNRMKISRGIPFIYYRESSKNVYSKIYKGTENLKSVVLSESDTSIPGKIYITIWTGKLAYSTAIYTIRTNELELVIQEIWKAEIQSLLEAAFGSMLIQTNKTKIKGSFSIYSAKFHRASFLDVILNDSIVSKYLYIDESSGLQSSKSTLQIKFTSTMGLSSGYIMHDNTSTEGKKSVLTCNVEPKIVHQGDVYKIVTRDVDIISGKVTTEVVNHESETEKDFIKLTLVNSDNIDVIISFISTMKRIIDRYDTYGLQREYKLLLLPTKTKIPEKYVQEKTSHERKRRQGKSKLQALNKLDPTLFFVGYARKCEVDKQPEHVSEEEAKQLISDGIDVLSFPTVDGNTYYFRGNNEFPFVGVIPNPTEKINIYPYVPCLYATSQTKSIKNWRAGIVLKKKPSQKLIRTDRILTFKSIGVLPLNVDRIISIGQDKAEYRRRGMIRSPSSFLQCVLEVIGGEYSRAKNKLDYVNDLRVKLSQQINPGVMKQELYDLDEKEITSNIENTEIFLDPCLYFRALEELFEVAIYIFTKNGMLIPRFRIHHIKVFKNRNAILIYKNIDQCELIYSESPTKKITTIFSNTHLYQSFLKVHGTYTWSRAPQGLYLRVDLYSSIYFYGHVLQSLATHQYIDSYGKVRGYLTTINDVEVFIAVMPSQPENIITILDSFKPPQPDIKIVLDIFPQFRPTGVNVHGVWYPILDIQYGIFVYASGVSELYKLFGPSEPLGFYESSSSTEDTRHMILNVVLQVIDWIYTIFLLEAPQGTIDMFFNLHVSHGNDKIHPYDISDISYYNILPRNVNIDRAIEFANVAVPGLIKDRRLWMYSKPFDMRIRYHLKETFSMIMQKELPERIIGLWSSFKHEVNTVLIIGDKNLRNWVKDELRDGRNSLIIKDKVNSKSLEPYIYKTYMVQNVDSLDEALAVALHWNRYVVNIRTSDKKVTDVDYAVYNSRDEVIKTNFDESDSYLQVIEYSYERYGAMLPMM</sequence>
<organism evidence="1">
    <name type="scientific">Pithovirus LCPAC403</name>
    <dbReference type="NCBI Taxonomy" id="2506596"/>
    <lineage>
        <taxon>Viruses</taxon>
        <taxon>Pithoviruses</taxon>
    </lineage>
</organism>
<protein>
    <recommendedName>
        <fullName evidence="2">Early transcription factor large subunit-like protein</fullName>
    </recommendedName>
</protein>
<name>A0A481ZAU7_9VIRU</name>
<dbReference type="Pfam" id="PF19061">
    <property type="entry name" value="DUF5757"/>
    <property type="match status" value="1"/>
</dbReference>